<evidence type="ECO:0000313" key="2">
    <source>
        <dbReference type="Proteomes" id="UP000436911"/>
    </source>
</evidence>
<dbReference type="Proteomes" id="UP000436911">
    <property type="component" value="Unassembled WGS sequence"/>
</dbReference>
<comment type="caution">
    <text evidence="1">The sequence shown here is derived from an EMBL/GenBank/DDBJ whole genome shotgun (WGS) entry which is preliminary data.</text>
</comment>
<protein>
    <submittedName>
        <fullName evidence="1">Uncharacterized protein</fullName>
    </submittedName>
</protein>
<reference evidence="1 2" key="1">
    <citation type="submission" date="2018-08" db="EMBL/GenBank/DDBJ databases">
        <title>Genome sequencing of Agrobacterium vitis strain ICMP 10754.</title>
        <authorList>
            <person name="Visnovsky S.B."/>
            <person name="Pitman A.R."/>
        </authorList>
    </citation>
    <scope>NUCLEOTIDE SEQUENCE [LARGE SCALE GENOMIC DNA]</scope>
    <source>
        <strain evidence="1 2">ICMP 10754</strain>
    </source>
</reference>
<proteinExistence type="predicted"/>
<dbReference type="EMBL" id="QUSG01000008">
    <property type="protein sequence ID" value="KAA3525963.1"/>
    <property type="molecule type" value="Genomic_DNA"/>
</dbReference>
<gene>
    <name evidence="1" type="ORF">DXT89_15555</name>
</gene>
<evidence type="ECO:0000313" key="1">
    <source>
        <dbReference type="EMBL" id="KAA3525963.1"/>
    </source>
</evidence>
<organism evidence="1 2">
    <name type="scientific">Agrobacterium vitis</name>
    <name type="common">Rhizobium vitis</name>
    <dbReference type="NCBI Taxonomy" id="373"/>
    <lineage>
        <taxon>Bacteria</taxon>
        <taxon>Pseudomonadati</taxon>
        <taxon>Pseudomonadota</taxon>
        <taxon>Alphaproteobacteria</taxon>
        <taxon>Hyphomicrobiales</taxon>
        <taxon>Rhizobiaceae</taxon>
        <taxon>Rhizobium/Agrobacterium group</taxon>
        <taxon>Agrobacterium</taxon>
    </lineage>
</organism>
<accession>A0A368NEJ8</accession>
<sequence length="89" mass="10488">MYINDDIFVAHSVWQSGSVLYEVTLTRVNKLNRQPFIRHSEFPDVEWSEETPPVIAQTSFGFEALLMPNAVMFSEEIEDRAFRNDWYLD</sequence>
<dbReference type="AlphaFoldDB" id="A0A368NEJ8"/>
<name>A0A368NEJ8_AGRVI</name>